<gene>
    <name evidence="3" type="ORF">LVIROSA_LOCUS22664</name>
</gene>
<feature type="region of interest" description="Disordered" evidence="2">
    <location>
        <begin position="318"/>
        <end position="410"/>
    </location>
</feature>
<evidence type="ECO:0000313" key="3">
    <source>
        <dbReference type="EMBL" id="CAH1436285.1"/>
    </source>
</evidence>
<dbReference type="Proteomes" id="UP001157418">
    <property type="component" value="Unassembled WGS sequence"/>
</dbReference>
<keyword evidence="1" id="KW-0175">Coiled coil</keyword>
<name>A0AAU9NEN6_9ASTR</name>
<evidence type="ECO:0000313" key="4">
    <source>
        <dbReference type="Proteomes" id="UP001157418"/>
    </source>
</evidence>
<comment type="caution">
    <text evidence="3">The sequence shown here is derived from an EMBL/GenBank/DDBJ whole genome shotgun (WGS) entry which is preliminary data.</text>
</comment>
<dbReference type="AlphaFoldDB" id="A0AAU9NEN6"/>
<reference evidence="3 4" key="1">
    <citation type="submission" date="2022-01" db="EMBL/GenBank/DDBJ databases">
        <authorList>
            <person name="Xiong W."/>
            <person name="Schranz E."/>
        </authorList>
    </citation>
    <scope>NUCLEOTIDE SEQUENCE [LARGE SCALE GENOMIC DNA]</scope>
</reference>
<dbReference type="EMBL" id="CAKMRJ010004445">
    <property type="protein sequence ID" value="CAH1436285.1"/>
    <property type="molecule type" value="Genomic_DNA"/>
</dbReference>
<feature type="compositionally biased region" description="Basic and acidic residues" evidence="2">
    <location>
        <begin position="335"/>
        <end position="346"/>
    </location>
</feature>
<organism evidence="3 4">
    <name type="scientific">Lactuca virosa</name>
    <dbReference type="NCBI Taxonomy" id="75947"/>
    <lineage>
        <taxon>Eukaryota</taxon>
        <taxon>Viridiplantae</taxon>
        <taxon>Streptophyta</taxon>
        <taxon>Embryophyta</taxon>
        <taxon>Tracheophyta</taxon>
        <taxon>Spermatophyta</taxon>
        <taxon>Magnoliopsida</taxon>
        <taxon>eudicotyledons</taxon>
        <taxon>Gunneridae</taxon>
        <taxon>Pentapetalae</taxon>
        <taxon>asterids</taxon>
        <taxon>campanulids</taxon>
        <taxon>Asterales</taxon>
        <taxon>Asteraceae</taxon>
        <taxon>Cichorioideae</taxon>
        <taxon>Cichorieae</taxon>
        <taxon>Lactucinae</taxon>
        <taxon>Lactuca</taxon>
    </lineage>
</organism>
<sequence>MGFGSLLKMKITDIPLKLGFYILQKFDYERMVIDVEGKELKVTAESAHDMLGIPTGGTIHTKLDQWPKDDTSYDEWKQQFKEGAIIRLNAIKKVIVYTIEADFNFKLNFLVLFVNTFCESTSMRRCNPFPLSYISRKTDISNIDWCNYVLDCLVRTKNSYIPYSDNNYFARPSCFLVLFYADKIHSETLTVTCKRPTICYWSSEKIRYRDTFEQEKCRFGLGELNEEFVNEQYEGDTNLEDSDSDKNEDDSVEAYESKLSKMLNSFERMKEKLNSKLSDAITKFPEKESFRIFKEKMTNIIVEEKTQSTTLFEFPSNETGVEGINLTPVMGQKTNDQKENEDKEGNCEEDNDNDGSQLEVYYLLDSNEAENEGIKNDGDNNQKEGETQVKDKDGKINENENDEEKNEDET</sequence>
<feature type="compositionally biased region" description="Acidic residues" evidence="2">
    <location>
        <begin position="399"/>
        <end position="410"/>
    </location>
</feature>
<accession>A0AAU9NEN6</accession>
<dbReference type="PANTHER" id="PTHR34835:SF90">
    <property type="entry name" value="AMINOTRANSFERASE-LIKE PLANT MOBILE DOMAIN-CONTAINING PROTEIN"/>
    <property type="match status" value="1"/>
</dbReference>
<feature type="coiled-coil region" evidence="1">
    <location>
        <begin position="252"/>
        <end position="283"/>
    </location>
</feature>
<feature type="compositionally biased region" description="Basic and acidic residues" evidence="2">
    <location>
        <begin position="372"/>
        <end position="398"/>
    </location>
</feature>
<proteinExistence type="predicted"/>
<keyword evidence="4" id="KW-1185">Reference proteome</keyword>
<dbReference type="PANTHER" id="PTHR34835">
    <property type="entry name" value="OS07G0283600 PROTEIN-RELATED"/>
    <property type="match status" value="1"/>
</dbReference>
<evidence type="ECO:0008006" key="5">
    <source>
        <dbReference type="Google" id="ProtNLM"/>
    </source>
</evidence>
<protein>
    <recommendedName>
        <fullName evidence="5">Ubiquitin-like domain-containing protein</fullName>
    </recommendedName>
</protein>
<evidence type="ECO:0000256" key="1">
    <source>
        <dbReference type="SAM" id="Coils"/>
    </source>
</evidence>
<evidence type="ECO:0000256" key="2">
    <source>
        <dbReference type="SAM" id="MobiDB-lite"/>
    </source>
</evidence>